<dbReference type="Proteomes" id="UP001054945">
    <property type="component" value="Unassembled WGS sequence"/>
</dbReference>
<sequence>MRVIPPPGQGWKQTIALWYLKRRFEDPILDRPQASAESLAFALQQFVSQHRGNFALLGALYEGLCPI</sequence>
<keyword evidence="2" id="KW-1185">Reference proteome</keyword>
<dbReference type="AlphaFoldDB" id="A0AAV4WD73"/>
<comment type="caution">
    <text evidence="1">The sequence shown here is derived from an EMBL/GenBank/DDBJ whole genome shotgun (WGS) entry which is preliminary data.</text>
</comment>
<evidence type="ECO:0000313" key="2">
    <source>
        <dbReference type="Proteomes" id="UP001054945"/>
    </source>
</evidence>
<proteinExistence type="predicted"/>
<reference evidence="1 2" key="1">
    <citation type="submission" date="2021-06" db="EMBL/GenBank/DDBJ databases">
        <title>Caerostris extrusa draft genome.</title>
        <authorList>
            <person name="Kono N."/>
            <person name="Arakawa K."/>
        </authorList>
    </citation>
    <scope>NUCLEOTIDE SEQUENCE [LARGE SCALE GENOMIC DNA]</scope>
</reference>
<organism evidence="1 2">
    <name type="scientific">Caerostris extrusa</name>
    <name type="common">Bark spider</name>
    <name type="synonym">Caerostris bankana</name>
    <dbReference type="NCBI Taxonomy" id="172846"/>
    <lineage>
        <taxon>Eukaryota</taxon>
        <taxon>Metazoa</taxon>
        <taxon>Ecdysozoa</taxon>
        <taxon>Arthropoda</taxon>
        <taxon>Chelicerata</taxon>
        <taxon>Arachnida</taxon>
        <taxon>Araneae</taxon>
        <taxon>Araneomorphae</taxon>
        <taxon>Entelegynae</taxon>
        <taxon>Araneoidea</taxon>
        <taxon>Araneidae</taxon>
        <taxon>Caerostris</taxon>
    </lineage>
</organism>
<evidence type="ECO:0000313" key="1">
    <source>
        <dbReference type="EMBL" id="GIY80707.1"/>
    </source>
</evidence>
<protein>
    <submittedName>
        <fullName evidence="1">Uncharacterized protein</fullName>
    </submittedName>
</protein>
<accession>A0AAV4WD73</accession>
<dbReference type="EMBL" id="BPLR01016046">
    <property type="protein sequence ID" value="GIY80707.1"/>
    <property type="molecule type" value="Genomic_DNA"/>
</dbReference>
<gene>
    <name evidence="1" type="ORF">CEXT_134721</name>
</gene>
<name>A0AAV4WD73_CAEEX</name>